<dbReference type="InterPro" id="IPR017853">
    <property type="entry name" value="GH"/>
</dbReference>
<feature type="domain" description="Chitobiase/beta-hexosaminidases N-terminal" evidence="11">
    <location>
        <begin position="34"/>
        <end position="196"/>
    </location>
</feature>
<evidence type="ECO:0000256" key="9">
    <source>
        <dbReference type="SAM" id="MobiDB-lite"/>
    </source>
</evidence>
<evidence type="ECO:0000256" key="2">
    <source>
        <dbReference type="ARBA" id="ARBA00006285"/>
    </source>
</evidence>
<evidence type="ECO:0000256" key="4">
    <source>
        <dbReference type="ARBA" id="ARBA00022801"/>
    </source>
</evidence>
<gene>
    <name evidence="12" type="ORF">B1199_16960</name>
</gene>
<feature type="chain" id="PRO_5013123015" description="beta-N-acetylhexosaminidase" evidence="10">
    <location>
        <begin position="22"/>
        <end position="849"/>
    </location>
</feature>
<feature type="active site" description="Proton donor" evidence="8">
    <location>
        <position position="533"/>
    </location>
</feature>
<dbReference type="Gene3D" id="2.60.40.290">
    <property type="match status" value="1"/>
</dbReference>
<accession>A0A244CLG8</accession>
<dbReference type="Gene3D" id="3.30.379.10">
    <property type="entry name" value="Chitobiase/beta-hexosaminidase domain 2-like"/>
    <property type="match status" value="1"/>
</dbReference>
<evidence type="ECO:0000256" key="3">
    <source>
        <dbReference type="ARBA" id="ARBA00012663"/>
    </source>
</evidence>
<dbReference type="SMART" id="SM01081">
    <property type="entry name" value="CHB_HEX"/>
    <property type="match status" value="1"/>
</dbReference>
<dbReference type="GO" id="GO:0016020">
    <property type="term" value="C:membrane"/>
    <property type="evidence" value="ECO:0007669"/>
    <property type="project" value="TreeGrafter"/>
</dbReference>
<evidence type="ECO:0000313" key="12">
    <source>
        <dbReference type="EMBL" id="OUL56366.1"/>
    </source>
</evidence>
<dbReference type="InterPro" id="IPR015883">
    <property type="entry name" value="Glyco_hydro_20_cat"/>
</dbReference>
<dbReference type="Pfam" id="PF00728">
    <property type="entry name" value="Glyco_hydro_20"/>
    <property type="match status" value="1"/>
</dbReference>
<evidence type="ECO:0000256" key="5">
    <source>
        <dbReference type="ARBA" id="ARBA00023295"/>
    </source>
</evidence>
<dbReference type="InterPro" id="IPR004867">
    <property type="entry name" value="CHB_C_dom"/>
</dbReference>
<dbReference type="SUPFAM" id="SSF49384">
    <property type="entry name" value="Carbohydrate-binding domain"/>
    <property type="match status" value="1"/>
</dbReference>
<evidence type="ECO:0000259" key="11">
    <source>
        <dbReference type="SMART" id="SM01081"/>
    </source>
</evidence>
<dbReference type="InterPro" id="IPR004866">
    <property type="entry name" value="CHB/HEX_N_dom"/>
</dbReference>
<keyword evidence="10" id="KW-0732">Signal</keyword>
<dbReference type="AlphaFoldDB" id="A0A244CLG8"/>
<dbReference type="RefSeq" id="WP_176365221.1">
    <property type="nucleotide sequence ID" value="NZ_MWPV01000006.1"/>
</dbReference>
<dbReference type="Pfam" id="PF02838">
    <property type="entry name" value="Glyco_hydro_20b"/>
    <property type="match status" value="1"/>
</dbReference>
<evidence type="ECO:0000256" key="6">
    <source>
        <dbReference type="ARBA" id="ARBA00030512"/>
    </source>
</evidence>
<evidence type="ECO:0000256" key="8">
    <source>
        <dbReference type="PIRSR" id="PIRSR625705-1"/>
    </source>
</evidence>
<protein>
    <recommendedName>
        <fullName evidence="3">beta-N-acetylhexosaminidase</fullName>
        <ecNumber evidence="3">3.2.1.52</ecNumber>
    </recommendedName>
    <alternativeName>
        <fullName evidence="6">Beta-N-acetylhexosaminidase</fullName>
    </alternativeName>
    <alternativeName>
        <fullName evidence="7">N-acetyl-beta-glucosaminidase</fullName>
    </alternativeName>
</protein>
<evidence type="ECO:0000256" key="7">
    <source>
        <dbReference type="ARBA" id="ARBA00033000"/>
    </source>
</evidence>
<keyword evidence="4" id="KW-0378">Hydrolase</keyword>
<dbReference type="Gene3D" id="3.20.20.80">
    <property type="entry name" value="Glycosidases"/>
    <property type="match status" value="1"/>
</dbReference>
<dbReference type="Pfam" id="PF03173">
    <property type="entry name" value="CHB_HEX"/>
    <property type="match status" value="1"/>
</dbReference>
<feature type="signal peptide" evidence="10">
    <location>
        <begin position="1"/>
        <end position="21"/>
    </location>
</feature>
<keyword evidence="5" id="KW-0326">Glycosidase</keyword>
<dbReference type="GO" id="GO:0005975">
    <property type="term" value="P:carbohydrate metabolic process"/>
    <property type="evidence" value="ECO:0007669"/>
    <property type="project" value="InterPro"/>
</dbReference>
<dbReference type="SUPFAM" id="SSF81296">
    <property type="entry name" value="E set domains"/>
    <property type="match status" value="1"/>
</dbReference>
<dbReference type="InterPro" id="IPR012291">
    <property type="entry name" value="CBM2_carb-bd_dom_sf"/>
</dbReference>
<reference evidence="12 13" key="1">
    <citation type="submission" date="2017-02" db="EMBL/GenBank/DDBJ databases">
        <title>Pseudoalteromonas ulvae TC14 Genome.</title>
        <authorList>
            <person name="Molmeret M."/>
        </authorList>
    </citation>
    <scope>NUCLEOTIDE SEQUENCE [LARGE SCALE GENOMIC DNA]</scope>
    <source>
        <strain evidence="12">TC14</strain>
    </source>
</reference>
<dbReference type="EMBL" id="MWPV01000006">
    <property type="protein sequence ID" value="OUL56366.1"/>
    <property type="molecule type" value="Genomic_DNA"/>
</dbReference>
<dbReference type="PANTHER" id="PTHR22600">
    <property type="entry name" value="BETA-HEXOSAMINIDASE"/>
    <property type="match status" value="1"/>
</dbReference>
<feature type="region of interest" description="Disordered" evidence="9">
    <location>
        <begin position="823"/>
        <end position="849"/>
    </location>
</feature>
<keyword evidence="13" id="KW-1185">Reference proteome</keyword>
<dbReference type="GO" id="GO:0030203">
    <property type="term" value="P:glycosaminoglycan metabolic process"/>
    <property type="evidence" value="ECO:0007669"/>
    <property type="project" value="TreeGrafter"/>
</dbReference>
<proteinExistence type="inferred from homology"/>
<evidence type="ECO:0000256" key="1">
    <source>
        <dbReference type="ARBA" id="ARBA00001231"/>
    </source>
</evidence>
<organism evidence="12 13">
    <name type="scientific">Pseudoalteromonas ulvae</name>
    <dbReference type="NCBI Taxonomy" id="107327"/>
    <lineage>
        <taxon>Bacteria</taxon>
        <taxon>Pseudomonadati</taxon>
        <taxon>Pseudomonadota</taxon>
        <taxon>Gammaproteobacteria</taxon>
        <taxon>Alteromonadales</taxon>
        <taxon>Pseudoalteromonadaceae</taxon>
        <taxon>Pseudoalteromonas</taxon>
    </lineage>
</organism>
<dbReference type="InterPro" id="IPR014756">
    <property type="entry name" value="Ig_E-set"/>
</dbReference>
<dbReference type="GO" id="GO:0030247">
    <property type="term" value="F:polysaccharide binding"/>
    <property type="evidence" value="ECO:0007669"/>
    <property type="project" value="InterPro"/>
</dbReference>
<dbReference type="PANTHER" id="PTHR22600:SF57">
    <property type="entry name" value="BETA-N-ACETYLHEXOSAMINIDASE"/>
    <property type="match status" value="1"/>
</dbReference>
<dbReference type="GO" id="GO:0004563">
    <property type="term" value="F:beta-N-acetylhexosaminidase activity"/>
    <property type="evidence" value="ECO:0007669"/>
    <property type="project" value="UniProtKB-EC"/>
</dbReference>
<dbReference type="InterPro" id="IPR029018">
    <property type="entry name" value="Hex-like_dom2"/>
</dbReference>
<sequence>MGRLVLGLTLLACLTSMNVLAVAPTQHELDTLAANLSVKYKLISAKPKACPAPHQSQCYLSRLTLEVPFNVSRTDWSIYFSQLMPIYLSDGGEFTISHLNGDMHQLSPTAAFSGFKANTPLSIEFYTQASQITRSEFLPNYLLAAKDLQSRVIKSTQVGKDPDTQLETQPYLAPFLTLEQLQTSQDDVTPWMGAQYLYHHYQRPTLRQAPLSLIPKPQQLTRLNQPEVNLAQGIKLTGDLPLLAQLDAVTSRLARLGIAHNAQGIPVAVSLDLGTQVNEAYQLTLKPSQITIRANSARGVFYALQSIAGLVSLDNLVVPALTISDAPRYAFRGMHIDVARNFRSKQFILDTLEQMAAYKLNKLHLHLADDEGWRLAINGLPELTEVGATRCLDLTEQHCLSPQLGAGLDPKSAINGFYSADDYIEILRAAQAHFIEVIPSLDMPGHSRAAMVAMEARFARLQAQGQTEQGNEYRLVEPNDTTEYRSIQHYNDNTLNVCLPATYRFIDKVLDEVQTLHQQAAVPFNTYHIGADETAGAWVNSPSCLALKEQQPDLHSFNGYFIEKVSAMVAKKGLKVAGWSDGMSDVNVANMPDNVQSNAWATLSENGHTVAHQHANQGWDVVLSSPDVTYFDFPYQSHPQEPGNHWASRAIDSKKVFEFMPDNLPAHAEIWQSVKGHDYAADDRKTVKKKPFYGIQGHLWSELMRSDSQAEYMMYPRLLALAERAWHQAPWELAYNRQGALYNPQSGQFTSAMQQQRADDWQRFAALVGYKELAKLSHAGRFYRIPSVAAAIDNKQLDAFSPYPGLSIEYQDEAGLWHVYDPQNPPQSAQQVRAVAPHDTRKGRPLLVQ</sequence>
<dbReference type="PRINTS" id="PR00738">
    <property type="entry name" value="GLHYDRLASE20"/>
</dbReference>
<dbReference type="SUPFAM" id="SSF51445">
    <property type="entry name" value="(Trans)glycosidases"/>
    <property type="match status" value="1"/>
</dbReference>
<evidence type="ECO:0000313" key="13">
    <source>
        <dbReference type="Proteomes" id="UP000194841"/>
    </source>
</evidence>
<dbReference type="InterPro" id="IPR015882">
    <property type="entry name" value="HEX_bac_N"/>
</dbReference>
<dbReference type="Proteomes" id="UP000194841">
    <property type="component" value="Unassembled WGS sequence"/>
</dbReference>
<comment type="caution">
    <text evidence="12">The sequence shown here is derived from an EMBL/GenBank/DDBJ whole genome shotgun (WGS) entry which is preliminary data.</text>
</comment>
<dbReference type="InterPro" id="IPR025705">
    <property type="entry name" value="Beta_hexosaminidase_sua/sub"/>
</dbReference>
<dbReference type="Pfam" id="PF03174">
    <property type="entry name" value="CHB_HEX_C"/>
    <property type="match status" value="1"/>
</dbReference>
<dbReference type="SUPFAM" id="SSF55545">
    <property type="entry name" value="beta-N-acetylhexosaminidase-like domain"/>
    <property type="match status" value="1"/>
</dbReference>
<dbReference type="EC" id="3.2.1.52" evidence="3"/>
<comment type="similarity">
    <text evidence="2">Belongs to the glycosyl hydrolase 20 family.</text>
</comment>
<evidence type="ECO:0000256" key="10">
    <source>
        <dbReference type="SAM" id="SignalP"/>
    </source>
</evidence>
<name>A0A244CLG8_PSEDV</name>
<comment type="catalytic activity">
    <reaction evidence="1">
        <text>Hydrolysis of terminal non-reducing N-acetyl-D-hexosamine residues in N-acetyl-beta-D-hexosaminides.</text>
        <dbReference type="EC" id="3.2.1.52"/>
    </reaction>
</comment>
<dbReference type="InterPro" id="IPR008965">
    <property type="entry name" value="CBM2/CBM3_carb-bd_dom_sf"/>
</dbReference>